<keyword evidence="1" id="KW-0812">Transmembrane</keyword>
<reference evidence="3" key="1">
    <citation type="submission" date="2022-05" db="EMBL/GenBank/DDBJ databases">
        <authorList>
            <person name="Park J.-S."/>
        </authorList>
    </citation>
    <scope>NUCLEOTIDE SEQUENCE</scope>
    <source>
        <strain evidence="3">2012CJ34-3</strain>
    </source>
</reference>
<accession>A0ABT0QDW7</accession>
<feature type="transmembrane region" description="Helical" evidence="1">
    <location>
        <begin position="143"/>
        <end position="160"/>
    </location>
</feature>
<evidence type="ECO:0000313" key="3">
    <source>
        <dbReference type="EMBL" id="MCL6294668.1"/>
    </source>
</evidence>
<dbReference type="Proteomes" id="UP001165381">
    <property type="component" value="Unassembled WGS sequence"/>
</dbReference>
<evidence type="ECO:0000259" key="2">
    <source>
        <dbReference type="Pfam" id="PF13231"/>
    </source>
</evidence>
<gene>
    <name evidence="3" type="ORF">M3P09_06655</name>
</gene>
<feature type="transmembrane region" description="Helical" evidence="1">
    <location>
        <begin position="118"/>
        <end position="137"/>
    </location>
</feature>
<sequence>MLKTLFDKLTSIKALFITAFITTFIHFALKTQIFINYKSPIGDEASFLDVFANIEKYGFFNTWSSGNFSPVFYLITYPLNFLFNNPITTFRIVSAIATILSLYLLYNFGKHKLKLSGMYFNSALLFIGSFLAYRIYWQGINDSLFHLLIILSFFCIYNMFHNNKVNKNLVLLGVIIGLLIGTRMLAFLVIPGYIFFFYKNIKHILIIGATALIIGILLHSPSLYYTKTLSSVDKNPKSGLTWIQKNYLSQQYIYEGKIKKGSRVTWSELEGYITKNGTKSLPNSFAETVSKKPKWILKELVNDFWYSIRHIYWKSFGLGILLLIMFSFYGFKYKKLIPNNFRLTHQFLNFFWLHTFFISLVVLTKIEVRWYTSFIYLGILLFHQILQYFQPFLRFPRRIVFLQLNYIILIFFQLNFILTDRNMLSDFLKGYLKGINLL</sequence>
<feature type="transmembrane region" description="Helical" evidence="1">
    <location>
        <begin position="169"/>
        <end position="198"/>
    </location>
</feature>
<feature type="transmembrane region" description="Helical" evidence="1">
    <location>
        <begin position="87"/>
        <end position="106"/>
    </location>
</feature>
<evidence type="ECO:0000256" key="1">
    <source>
        <dbReference type="SAM" id="Phobius"/>
    </source>
</evidence>
<feature type="transmembrane region" description="Helical" evidence="1">
    <location>
        <begin position="311"/>
        <end position="331"/>
    </location>
</feature>
<keyword evidence="1" id="KW-1133">Transmembrane helix</keyword>
<comment type="caution">
    <text evidence="3">The sequence shown here is derived from an EMBL/GenBank/DDBJ whole genome shotgun (WGS) entry which is preliminary data.</text>
</comment>
<feature type="domain" description="Glycosyltransferase RgtA/B/C/D-like" evidence="2">
    <location>
        <begin position="70"/>
        <end position="225"/>
    </location>
</feature>
<evidence type="ECO:0000313" key="4">
    <source>
        <dbReference type="Proteomes" id="UP001165381"/>
    </source>
</evidence>
<keyword evidence="4" id="KW-1185">Reference proteome</keyword>
<dbReference type="Pfam" id="PF13231">
    <property type="entry name" value="PMT_2"/>
    <property type="match status" value="1"/>
</dbReference>
<feature type="transmembrane region" description="Helical" evidence="1">
    <location>
        <begin position="401"/>
        <end position="419"/>
    </location>
</feature>
<dbReference type="EMBL" id="JAMFLZ010000002">
    <property type="protein sequence ID" value="MCL6294668.1"/>
    <property type="molecule type" value="Genomic_DNA"/>
</dbReference>
<proteinExistence type="predicted"/>
<feature type="transmembrane region" description="Helical" evidence="1">
    <location>
        <begin position="370"/>
        <end position="389"/>
    </location>
</feature>
<feature type="transmembrane region" description="Helical" evidence="1">
    <location>
        <begin position="12"/>
        <end position="29"/>
    </location>
</feature>
<organism evidence="3 4">
    <name type="scientific">Jejuia spongiicola</name>
    <dbReference type="NCBI Taxonomy" id="2942207"/>
    <lineage>
        <taxon>Bacteria</taxon>
        <taxon>Pseudomonadati</taxon>
        <taxon>Bacteroidota</taxon>
        <taxon>Flavobacteriia</taxon>
        <taxon>Flavobacteriales</taxon>
        <taxon>Flavobacteriaceae</taxon>
        <taxon>Jejuia</taxon>
    </lineage>
</organism>
<name>A0ABT0QDW7_9FLAO</name>
<dbReference type="RefSeq" id="WP_249972505.1">
    <property type="nucleotide sequence ID" value="NZ_JAMFLZ010000002.1"/>
</dbReference>
<dbReference type="InterPro" id="IPR038731">
    <property type="entry name" value="RgtA/B/C-like"/>
</dbReference>
<keyword evidence="1" id="KW-0472">Membrane</keyword>
<feature type="transmembrane region" description="Helical" evidence="1">
    <location>
        <begin position="204"/>
        <end position="225"/>
    </location>
</feature>
<protein>
    <submittedName>
        <fullName evidence="3">Glycosyltransferase family 39 protein</fullName>
    </submittedName>
</protein>
<feature type="transmembrane region" description="Helical" evidence="1">
    <location>
        <begin position="343"/>
        <end position="363"/>
    </location>
</feature>